<dbReference type="HOGENOM" id="CLU_2869149_0_0_1"/>
<reference evidence="2" key="2">
    <citation type="submission" date="2015-01" db="EMBL/GenBank/DDBJ databases">
        <title>Evolutionary Origins and Diversification of the Mycorrhizal Mutualists.</title>
        <authorList>
            <consortium name="DOE Joint Genome Institute"/>
            <consortium name="Mycorrhizal Genomics Consortium"/>
            <person name="Kohler A."/>
            <person name="Kuo A."/>
            <person name="Nagy L.G."/>
            <person name="Floudas D."/>
            <person name="Copeland A."/>
            <person name="Barry K.W."/>
            <person name="Cichocki N."/>
            <person name="Veneault-Fourrey C."/>
            <person name="LaButti K."/>
            <person name="Lindquist E.A."/>
            <person name="Lipzen A."/>
            <person name="Lundell T."/>
            <person name="Morin E."/>
            <person name="Murat C."/>
            <person name="Riley R."/>
            <person name="Ohm R."/>
            <person name="Sun H."/>
            <person name="Tunlid A."/>
            <person name="Henrissat B."/>
            <person name="Grigoriev I.V."/>
            <person name="Hibbett D.S."/>
            <person name="Martin F."/>
        </authorList>
    </citation>
    <scope>NUCLEOTIDE SEQUENCE [LARGE SCALE GENOMIC DNA]</scope>
    <source>
        <strain evidence="2">UH-Slu-Lm8-n1</strain>
    </source>
</reference>
<organism evidence="1 2">
    <name type="scientific">Suillus luteus UH-Slu-Lm8-n1</name>
    <dbReference type="NCBI Taxonomy" id="930992"/>
    <lineage>
        <taxon>Eukaryota</taxon>
        <taxon>Fungi</taxon>
        <taxon>Dikarya</taxon>
        <taxon>Basidiomycota</taxon>
        <taxon>Agaricomycotina</taxon>
        <taxon>Agaricomycetes</taxon>
        <taxon>Agaricomycetidae</taxon>
        <taxon>Boletales</taxon>
        <taxon>Suillineae</taxon>
        <taxon>Suillaceae</taxon>
        <taxon>Suillus</taxon>
    </lineage>
</organism>
<accession>A0A0D0AIZ5</accession>
<dbReference type="Proteomes" id="UP000054485">
    <property type="component" value="Unassembled WGS sequence"/>
</dbReference>
<dbReference type="AlphaFoldDB" id="A0A0D0AIZ5"/>
<name>A0A0D0AIZ5_9AGAM</name>
<proteinExistence type="predicted"/>
<sequence>MVGRFCTKRCSITIEGCDNGVTCQQSAINTTLFPLFNGGDIIVGVKSIHSDCVTVRLAQHLDER</sequence>
<evidence type="ECO:0000313" key="1">
    <source>
        <dbReference type="EMBL" id="KIK38089.1"/>
    </source>
</evidence>
<keyword evidence="2" id="KW-1185">Reference proteome</keyword>
<gene>
    <name evidence="1" type="ORF">CY34DRAFT_414139</name>
</gene>
<protein>
    <submittedName>
        <fullName evidence="1">Uncharacterized protein</fullName>
    </submittedName>
</protein>
<dbReference type="InParanoid" id="A0A0D0AIZ5"/>
<reference evidence="1 2" key="1">
    <citation type="submission" date="2014-04" db="EMBL/GenBank/DDBJ databases">
        <authorList>
            <consortium name="DOE Joint Genome Institute"/>
            <person name="Kuo A."/>
            <person name="Ruytinx J."/>
            <person name="Rineau F."/>
            <person name="Colpaert J."/>
            <person name="Kohler A."/>
            <person name="Nagy L.G."/>
            <person name="Floudas D."/>
            <person name="Copeland A."/>
            <person name="Barry K.W."/>
            <person name="Cichocki N."/>
            <person name="Veneault-Fourrey C."/>
            <person name="LaButti K."/>
            <person name="Lindquist E.A."/>
            <person name="Lipzen A."/>
            <person name="Lundell T."/>
            <person name="Morin E."/>
            <person name="Murat C."/>
            <person name="Sun H."/>
            <person name="Tunlid A."/>
            <person name="Henrissat B."/>
            <person name="Grigoriev I.V."/>
            <person name="Hibbett D.S."/>
            <person name="Martin F."/>
            <person name="Nordberg H.P."/>
            <person name="Cantor M.N."/>
            <person name="Hua S.X."/>
        </authorList>
    </citation>
    <scope>NUCLEOTIDE SEQUENCE [LARGE SCALE GENOMIC DNA]</scope>
    <source>
        <strain evidence="1 2">UH-Slu-Lm8-n1</strain>
    </source>
</reference>
<dbReference type="EMBL" id="KN835411">
    <property type="protein sequence ID" value="KIK38089.1"/>
    <property type="molecule type" value="Genomic_DNA"/>
</dbReference>
<evidence type="ECO:0000313" key="2">
    <source>
        <dbReference type="Proteomes" id="UP000054485"/>
    </source>
</evidence>